<dbReference type="EMBL" id="CP103300">
    <property type="protein sequence ID" value="UYM15039.1"/>
    <property type="molecule type" value="Genomic_DNA"/>
</dbReference>
<proteinExistence type="predicted"/>
<name>A0ABY6GRJ5_9GAMM</name>
<evidence type="ECO:0000256" key="1">
    <source>
        <dbReference type="SAM" id="MobiDB-lite"/>
    </source>
</evidence>
<reference evidence="2" key="1">
    <citation type="submission" date="2022-10" db="EMBL/GenBank/DDBJ databases">
        <title>Completed Genome Sequence of two octocoral isolated bacterium, Endozoicomonas euniceicola EF212T and Endozoicomonas gorgoniicola PS125T.</title>
        <authorList>
            <person name="Chiou Y.-J."/>
            <person name="Chen Y.-H."/>
        </authorList>
    </citation>
    <scope>NUCLEOTIDE SEQUENCE</scope>
    <source>
        <strain evidence="2">EF212</strain>
    </source>
</reference>
<dbReference type="RefSeq" id="WP_262596863.1">
    <property type="nucleotide sequence ID" value="NZ_CP103300.1"/>
</dbReference>
<organism evidence="2 3">
    <name type="scientific">Endozoicomonas euniceicola</name>
    <dbReference type="NCBI Taxonomy" id="1234143"/>
    <lineage>
        <taxon>Bacteria</taxon>
        <taxon>Pseudomonadati</taxon>
        <taxon>Pseudomonadota</taxon>
        <taxon>Gammaproteobacteria</taxon>
        <taxon>Oceanospirillales</taxon>
        <taxon>Endozoicomonadaceae</taxon>
        <taxon>Endozoicomonas</taxon>
    </lineage>
</organism>
<sequence>MNADLNAEISGECIYCSYDANPKKDLQHECGAFFHRECCDNWMATGKGDNQILKCLKCQAPLPVEFCQKKLSERHAAPAEDSQPLSHANQNETPPANNSEADITDSIAKLLEEAYPDIPGAQVTRVTSLGDDTRRVTIESMDDEGNWIPIEYTVSGPWH</sequence>
<feature type="region of interest" description="Disordered" evidence="1">
    <location>
        <begin position="75"/>
        <end position="100"/>
    </location>
</feature>
<protein>
    <recommendedName>
        <fullName evidence="4">RING-type domain-containing protein</fullName>
    </recommendedName>
</protein>
<evidence type="ECO:0000313" key="3">
    <source>
        <dbReference type="Proteomes" id="UP001163255"/>
    </source>
</evidence>
<evidence type="ECO:0008006" key="4">
    <source>
        <dbReference type="Google" id="ProtNLM"/>
    </source>
</evidence>
<gene>
    <name evidence="2" type="ORF">NX720_19520</name>
</gene>
<keyword evidence="3" id="KW-1185">Reference proteome</keyword>
<accession>A0ABY6GRJ5</accession>
<feature type="compositionally biased region" description="Polar residues" evidence="1">
    <location>
        <begin position="83"/>
        <end position="100"/>
    </location>
</feature>
<evidence type="ECO:0000313" key="2">
    <source>
        <dbReference type="EMBL" id="UYM15039.1"/>
    </source>
</evidence>
<dbReference type="Proteomes" id="UP001163255">
    <property type="component" value="Chromosome"/>
</dbReference>